<organism evidence="7 8">
    <name type="scientific">Dorcoceras hygrometricum</name>
    <dbReference type="NCBI Taxonomy" id="472368"/>
    <lineage>
        <taxon>Eukaryota</taxon>
        <taxon>Viridiplantae</taxon>
        <taxon>Streptophyta</taxon>
        <taxon>Embryophyta</taxon>
        <taxon>Tracheophyta</taxon>
        <taxon>Spermatophyta</taxon>
        <taxon>Magnoliopsida</taxon>
        <taxon>eudicotyledons</taxon>
        <taxon>Gunneridae</taxon>
        <taxon>Pentapetalae</taxon>
        <taxon>asterids</taxon>
        <taxon>lamiids</taxon>
        <taxon>Lamiales</taxon>
        <taxon>Gesneriaceae</taxon>
        <taxon>Didymocarpoideae</taxon>
        <taxon>Trichosporeae</taxon>
        <taxon>Loxocarpinae</taxon>
        <taxon>Dorcoceras</taxon>
    </lineage>
</organism>
<dbReference type="EMBL" id="KQ988979">
    <property type="protein sequence ID" value="KZV55299.1"/>
    <property type="molecule type" value="Genomic_DNA"/>
</dbReference>
<sequence>MGRSDDSISRRRNRKSRKRHEDKKDSSSKVSARVAAIIASKNRRKSGKRRLCQGMCFSLPTPEDPFNDNHGKIDHAEKRKRSSKANGKPGEKKARMLEKMAQCKDDSHVDHRKHEVSGGRLESVEPFTFMGPEIAINVGKPTCQIINRNKLNHVQKQNRLEYRTECPSKFLITCLNSIQTALEHGEGYVSEVDKPFFANAWGIAFWNCYSNRKDVLETDRADSTTEQIAWIASTAADTISMKEKMGLSFTSPFLLYIVPSREKASKVREVCKPLKTLGIHTVSVHSGASIDHQVNGLKSCEPEFIVSTPDRLLELLNLKAFDTSGVSLLVIDGLEYPSNGAYFDAVKSIRQLISGNPQIVVFCDCLKNPSASVVQKLTKNPSSNDLFGVKGRPLKGTHTL</sequence>
<dbReference type="Proteomes" id="UP000250235">
    <property type="component" value="Unassembled WGS sequence"/>
</dbReference>
<reference evidence="7 8" key="1">
    <citation type="journal article" date="2015" name="Proc. Natl. Acad. Sci. U.S.A.">
        <title>The resurrection genome of Boea hygrometrica: A blueprint for survival of dehydration.</title>
        <authorList>
            <person name="Xiao L."/>
            <person name="Yang G."/>
            <person name="Zhang L."/>
            <person name="Yang X."/>
            <person name="Zhao S."/>
            <person name="Ji Z."/>
            <person name="Zhou Q."/>
            <person name="Hu M."/>
            <person name="Wang Y."/>
            <person name="Chen M."/>
            <person name="Xu Y."/>
            <person name="Jin H."/>
            <person name="Xiao X."/>
            <person name="Hu G."/>
            <person name="Bao F."/>
            <person name="Hu Y."/>
            <person name="Wan P."/>
            <person name="Li L."/>
            <person name="Deng X."/>
            <person name="Kuang T."/>
            <person name="Xiang C."/>
            <person name="Zhu J.K."/>
            <person name="Oliver M.J."/>
            <person name="He Y."/>
        </authorList>
    </citation>
    <scope>NUCLEOTIDE SEQUENCE [LARGE SCALE GENOMIC DNA]</scope>
    <source>
        <strain evidence="8">cv. XS01</strain>
    </source>
</reference>
<feature type="region of interest" description="Disordered" evidence="5">
    <location>
        <begin position="1"/>
        <end position="93"/>
    </location>
</feature>
<accession>A0A2Z7D9P8</accession>
<feature type="compositionally biased region" description="Basic residues" evidence="5">
    <location>
        <begin position="10"/>
        <end position="21"/>
    </location>
</feature>
<keyword evidence="1" id="KW-0547">Nucleotide-binding</keyword>
<dbReference type="SUPFAM" id="SSF52540">
    <property type="entry name" value="P-loop containing nucleoside triphosphate hydrolases"/>
    <property type="match status" value="1"/>
</dbReference>
<keyword evidence="3" id="KW-0347">Helicase</keyword>
<feature type="compositionally biased region" description="Basic residues" evidence="5">
    <location>
        <begin position="41"/>
        <end position="51"/>
    </location>
</feature>
<proteinExistence type="predicted"/>
<keyword evidence="8" id="KW-1185">Reference proteome</keyword>
<feature type="domain" description="DEAD/DEAH-box helicase" evidence="6">
    <location>
        <begin position="248"/>
        <end position="362"/>
    </location>
</feature>
<dbReference type="GO" id="GO:0004386">
    <property type="term" value="F:helicase activity"/>
    <property type="evidence" value="ECO:0007669"/>
    <property type="project" value="UniProtKB-KW"/>
</dbReference>
<dbReference type="OrthoDB" id="1902637at2759"/>
<dbReference type="PANTHER" id="PTHR47960">
    <property type="entry name" value="DEAD-BOX ATP-DEPENDENT RNA HELICASE 50"/>
    <property type="match status" value="1"/>
</dbReference>
<evidence type="ECO:0000256" key="4">
    <source>
        <dbReference type="ARBA" id="ARBA00022840"/>
    </source>
</evidence>
<keyword evidence="2" id="KW-0378">Hydrolase</keyword>
<dbReference type="InterPro" id="IPR027417">
    <property type="entry name" value="P-loop_NTPase"/>
</dbReference>
<evidence type="ECO:0000313" key="7">
    <source>
        <dbReference type="EMBL" id="KZV55299.1"/>
    </source>
</evidence>
<dbReference type="AlphaFoldDB" id="A0A2Z7D9P8"/>
<gene>
    <name evidence="7" type="ORF">F511_06776</name>
</gene>
<evidence type="ECO:0000256" key="1">
    <source>
        <dbReference type="ARBA" id="ARBA00022741"/>
    </source>
</evidence>
<evidence type="ECO:0000256" key="2">
    <source>
        <dbReference type="ARBA" id="ARBA00022801"/>
    </source>
</evidence>
<evidence type="ECO:0000256" key="3">
    <source>
        <dbReference type="ARBA" id="ARBA00022806"/>
    </source>
</evidence>
<dbReference type="GO" id="GO:0003676">
    <property type="term" value="F:nucleic acid binding"/>
    <property type="evidence" value="ECO:0007669"/>
    <property type="project" value="InterPro"/>
</dbReference>
<name>A0A2Z7D9P8_9LAMI</name>
<dbReference type="Pfam" id="PF00270">
    <property type="entry name" value="DEAD"/>
    <property type="match status" value="1"/>
</dbReference>
<dbReference type="GO" id="GO:0016787">
    <property type="term" value="F:hydrolase activity"/>
    <property type="evidence" value="ECO:0007669"/>
    <property type="project" value="UniProtKB-KW"/>
</dbReference>
<dbReference type="GO" id="GO:0005524">
    <property type="term" value="F:ATP binding"/>
    <property type="evidence" value="ECO:0007669"/>
    <property type="project" value="UniProtKB-KW"/>
</dbReference>
<dbReference type="Gene3D" id="3.40.50.300">
    <property type="entry name" value="P-loop containing nucleotide triphosphate hydrolases"/>
    <property type="match status" value="1"/>
</dbReference>
<dbReference type="InterPro" id="IPR011545">
    <property type="entry name" value="DEAD/DEAH_box_helicase_dom"/>
</dbReference>
<protein>
    <recommendedName>
        <fullName evidence="6">DEAD/DEAH-box helicase domain-containing protein</fullName>
    </recommendedName>
</protein>
<evidence type="ECO:0000259" key="6">
    <source>
        <dbReference type="Pfam" id="PF00270"/>
    </source>
</evidence>
<evidence type="ECO:0000256" key="5">
    <source>
        <dbReference type="SAM" id="MobiDB-lite"/>
    </source>
</evidence>
<feature type="compositionally biased region" description="Basic and acidic residues" evidence="5">
    <location>
        <begin position="67"/>
        <end position="77"/>
    </location>
</feature>
<evidence type="ECO:0000313" key="8">
    <source>
        <dbReference type="Proteomes" id="UP000250235"/>
    </source>
</evidence>
<keyword evidence="4" id="KW-0067">ATP-binding</keyword>